<dbReference type="InterPro" id="IPR002539">
    <property type="entry name" value="MaoC-like_dom"/>
</dbReference>
<dbReference type="CDD" id="cd03449">
    <property type="entry name" value="R_hydratase"/>
    <property type="match status" value="1"/>
</dbReference>
<dbReference type="EMBL" id="CM010723">
    <property type="protein sequence ID" value="RZC77283.1"/>
    <property type="molecule type" value="Genomic_DNA"/>
</dbReference>
<dbReference type="InterPro" id="IPR029069">
    <property type="entry name" value="HotDog_dom_sf"/>
</dbReference>
<name>A0A4Y7KVB0_PAPSO</name>
<dbReference type="Proteomes" id="UP000316621">
    <property type="component" value="Chromosome 9"/>
</dbReference>
<dbReference type="InterPro" id="IPR050965">
    <property type="entry name" value="UPF0336/Enoyl-CoA_hydratase"/>
</dbReference>
<reference evidence="2 3" key="1">
    <citation type="journal article" date="2018" name="Science">
        <title>The opium poppy genome and morphinan production.</title>
        <authorList>
            <person name="Guo L."/>
            <person name="Winzer T."/>
            <person name="Yang X."/>
            <person name="Li Y."/>
            <person name="Ning Z."/>
            <person name="He Z."/>
            <person name="Teodor R."/>
            <person name="Lu Y."/>
            <person name="Bowser T.A."/>
            <person name="Graham I.A."/>
            <person name="Ye K."/>
        </authorList>
    </citation>
    <scope>NUCLEOTIDE SEQUENCE [LARGE SCALE GENOMIC DNA]</scope>
    <source>
        <strain evidence="3">cv. HN1</strain>
        <tissue evidence="2">Leaves</tissue>
    </source>
</reference>
<dbReference type="Gramene" id="RZC77283">
    <property type="protein sequence ID" value="RZC77283"/>
    <property type="gene ID" value="C5167_001438"/>
</dbReference>
<protein>
    <recommendedName>
        <fullName evidence="1">MaoC-like domain-containing protein</fullName>
    </recommendedName>
</protein>
<dbReference type="PANTHER" id="PTHR43437:SF3">
    <property type="entry name" value="HYDROXYACYL-THIOESTER DEHYDRATASE TYPE 2, MITOCHONDRIAL"/>
    <property type="match status" value="1"/>
</dbReference>
<dbReference type="AlphaFoldDB" id="A0A4Y7KVB0"/>
<evidence type="ECO:0000313" key="2">
    <source>
        <dbReference type="EMBL" id="RZC77283.1"/>
    </source>
</evidence>
<dbReference type="Pfam" id="PF01575">
    <property type="entry name" value="MaoC_dehydratas"/>
    <property type="match status" value="1"/>
</dbReference>
<accession>A0A4Y7KVB0</accession>
<dbReference type="PANTHER" id="PTHR43437">
    <property type="entry name" value="HYDROXYACYL-THIOESTER DEHYDRATASE TYPE 2, MITOCHONDRIAL-RELATED"/>
    <property type="match status" value="1"/>
</dbReference>
<feature type="domain" description="MaoC-like" evidence="1">
    <location>
        <begin position="153"/>
        <end position="248"/>
    </location>
</feature>
<dbReference type="GO" id="GO:0005739">
    <property type="term" value="C:mitochondrion"/>
    <property type="evidence" value="ECO:0007669"/>
    <property type="project" value="TreeGrafter"/>
</dbReference>
<evidence type="ECO:0000259" key="1">
    <source>
        <dbReference type="Pfam" id="PF01575"/>
    </source>
</evidence>
<proteinExistence type="predicted"/>
<evidence type="ECO:0000313" key="3">
    <source>
        <dbReference type="Proteomes" id="UP000316621"/>
    </source>
</evidence>
<sequence length="277" mass="31388">MPTQSPPHRNSTKTSTRSSTSLSAEIKCCGVFLLAHKFGFHVSRVLFSRGDFNSNWLYYIRERLKFSYSQYIDSGVEKIHQKPRIYNSIEELLNKGTFRLANSYSGKFVVYCEVPCFYETMLLKRLVSNFVPSLSFATSSTGTCVLKVGDVLRQSRKFSEQDVTEYSKLTHDINPLHFDSDFARSCGFEDRIVHGMLVASLFPRIIASHFPGAIYVSQSLQFKLPVYVDEEVEAQILALNIREFRNKNIVKFSTKCFKDGELLAIGGEAVALLPAPC</sequence>
<dbReference type="GO" id="GO:0019171">
    <property type="term" value="F:(3R)-hydroxyacyl-[acyl-carrier-protein] dehydratase activity"/>
    <property type="evidence" value="ECO:0007669"/>
    <property type="project" value="TreeGrafter"/>
</dbReference>
<dbReference type="Gene3D" id="3.10.129.10">
    <property type="entry name" value="Hotdog Thioesterase"/>
    <property type="match status" value="1"/>
</dbReference>
<dbReference type="STRING" id="3469.A0A4Y7KVB0"/>
<gene>
    <name evidence="2" type="ORF">C5167_001438</name>
</gene>
<dbReference type="GO" id="GO:0006633">
    <property type="term" value="P:fatty acid biosynthetic process"/>
    <property type="evidence" value="ECO:0007669"/>
    <property type="project" value="TreeGrafter"/>
</dbReference>
<keyword evidence="3" id="KW-1185">Reference proteome</keyword>
<organism evidence="2 3">
    <name type="scientific">Papaver somniferum</name>
    <name type="common">Opium poppy</name>
    <dbReference type="NCBI Taxonomy" id="3469"/>
    <lineage>
        <taxon>Eukaryota</taxon>
        <taxon>Viridiplantae</taxon>
        <taxon>Streptophyta</taxon>
        <taxon>Embryophyta</taxon>
        <taxon>Tracheophyta</taxon>
        <taxon>Spermatophyta</taxon>
        <taxon>Magnoliopsida</taxon>
        <taxon>Ranunculales</taxon>
        <taxon>Papaveraceae</taxon>
        <taxon>Papaveroideae</taxon>
        <taxon>Papaver</taxon>
    </lineage>
</organism>
<dbReference type="SUPFAM" id="SSF54637">
    <property type="entry name" value="Thioesterase/thiol ester dehydrase-isomerase"/>
    <property type="match status" value="1"/>
</dbReference>